<evidence type="ECO:0000256" key="2">
    <source>
        <dbReference type="ARBA" id="ARBA00022692"/>
    </source>
</evidence>
<dbReference type="InterPro" id="IPR006597">
    <property type="entry name" value="Sel1-like"/>
</dbReference>
<name>A0AA49A7B1_9BURK</name>
<dbReference type="InterPro" id="IPR037682">
    <property type="entry name" value="TonB_C"/>
</dbReference>
<feature type="domain" description="TonB C-terminal" evidence="6">
    <location>
        <begin position="51"/>
        <end position="147"/>
    </location>
</feature>
<keyword evidence="3" id="KW-1133">Transmembrane helix</keyword>
<evidence type="ECO:0000256" key="1">
    <source>
        <dbReference type="ARBA" id="ARBA00004167"/>
    </source>
</evidence>
<dbReference type="NCBIfam" id="TIGR01352">
    <property type="entry name" value="tonB_Cterm"/>
    <property type="match status" value="1"/>
</dbReference>
<proteinExistence type="predicted"/>
<dbReference type="EMBL" id="CP065053">
    <property type="protein sequence ID" value="QPI48946.1"/>
    <property type="molecule type" value="Genomic_DNA"/>
</dbReference>
<evidence type="ECO:0000256" key="4">
    <source>
        <dbReference type="ARBA" id="ARBA00023136"/>
    </source>
</evidence>
<feature type="chain" id="PRO_5046803677" evidence="5">
    <location>
        <begin position="31"/>
        <end position="381"/>
    </location>
</feature>
<dbReference type="PANTHER" id="PTHR11102">
    <property type="entry name" value="SEL-1-LIKE PROTEIN"/>
    <property type="match status" value="1"/>
</dbReference>
<keyword evidence="5" id="KW-0732">Signal</keyword>
<sequence length="381" mass="40687">MTFPVPLPRLPRRLALMLAVLACVSTNAFAQDAGGQMPVDVQAPPAQSAKPVKPAIKPGSCAKPVFPKAALRGMQEGTATLSFLIGTSGAVADAKIVKSSGFPLLDMAAIDGIRRCVFNPTMVDGKAEQSWMQMQYVWTLDGPSAAEAAVPLATVRAAAERGEPASQLRLGAIYMTGEGVARAPAEAVAWWRKAADQGDLKAHLSLARALHYGDAGKPDLAQAMTWYRKAADLGMPEAQNMLGLLLFEGTGVPADKLAAREWFRKASAQGWARSQAYYGKLLLDDNTPEGIEQGVALLSKAAAQDDFVGQYFRGQCYDTGRGVAQDKTMAATLFEKAALGGSKPAQRLMATMYERGEGVTADPVKAKQWRMASEIRPPRPH</sequence>
<dbReference type="SUPFAM" id="SSF74653">
    <property type="entry name" value="TolA/TonB C-terminal domain"/>
    <property type="match status" value="1"/>
</dbReference>
<dbReference type="InterPro" id="IPR011990">
    <property type="entry name" value="TPR-like_helical_dom_sf"/>
</dbReference>
<dbReference type="PANTHER" id="PTHR11102:SF160">
    <property type="entry name" value="ERAD-ASSOCIATED E3 UBIQUITIN-PROTEIN LIGASE COMPONENT HRD3"/>
    <property type="match status" value="1"/>
</dbReference>
<dbReference type="Pfam" id="PF08238">
    <property type="entry name" value="Sel1"/>
    <property type="match status" value="6"/>
</dbReference>
<dbReference type="Gene3D" id="1.25.40.10">
    <property type="entry name" value="Tetratricopeptide repeat domain"/>
    <property type="match status" value="1"/>
</dbReference>
<dbReference type="Gene3D" id="3.30.1150.10">
    <property type="match status" value="1"/>
</dbReference>
<evidence type="ECO:0000259" key="6">
    <source>
        <dbReference type="PROSITE" id="PS52015"/>
    </source>
</evidence>
<reference evidence="7 8" key="1">
    <citation type="submission" date="2020-11" db="EMBL/GenBank/DDBJ databases">
        <authorList>
            <person name="Sun Q."/>
        </authorList>
    </citation>
    <scope>NUCLEOTIDE SEQUENCE [LARGE SCALE GENOMIC DNA]</scope>
    <source>
        <strain evidence="7 8">P8398</strain>
    </source>
</reference>
<dbReference type="Proteomes" id="UP000662888">
    <property type="component" value="Chromosome"/>
</dbReference>
<feature type="signal peptide" evidence="5">
    <location>
        <begin position="1"/>
        <end position="30"/>
    </location>
</feature>
<accession>A0AA49A7B1</accession>
<dbReference type="InterPro" id="IPR006260">
    <property type="entry name" value="TonB/TolA_C"/>
</dbReference>
<organism evidence="7 8">
    <name type="scientific">Massilia antarctica</name>
    <dbReference type="NCBI Taxonomy" id="2765360"/>
    <lineage>
        <taxon>Bacteria</taxon>
        <taxon>Pseudomonadati</taxon>
        <taxon>Pseudomonadota</taxon>
        <taxon>Betaproteobacteria</taxon>
        <taxon>Burkholderiales</taxon>
        <taxon>Oxalobacteraceae</taxon>
        <taxon>Telluria group</taxon>
        <taxon>Massilia</taxon>
    </lineage>
</organism>
<dbReference type="SMART" id="SM00671">
    <property type="entry name" value="SEL1"/>
    <property type="match status" value="6"/>
</dbReference>
<keyword evidence="2" id="KW-0812">Transmembrane</keyword>
<evidence type="ECO:0000313" key="7">
    <source>
        <dbReference type="EMBL" id="QPI48946.1"/>
    </source>
</evidence>
<evidence type="ECO:0000313" key="8">
    <source>
        <dbReference type="Proteomes" id="UP000662888"/>
    </source>
</evidence>
<keyword evidence="8" id="KW-1185">Reference proteome</keyword>
<dbReference type="InterPro" id="IPR050767">
    <property type="entry name" value="Sel1_AlgK"/>
</dbReference>
<dbReference type="Pfam" id="PF03544">
    <property type="entry name" value="TonB_C"/>
    <property type="match status" value="1"/>
</dbReference>
<evidence type="ECO:0000256" key="3">
    <source>
        <dbReference type="ARBA" id="ARBA00022989"/>
    </source>
</evidence>
<evidence type="ECO:0000256" key="5">
    <source>
        <dbReference type="SAM" id="SignalP"/>
    </source>
</evidence>
<protein>
    <submittedName>
        <fullName evidence="7">TonB family protein</fullName>
    </submittedName>
</protein>
<comment type="subcellular location">
    <subcellularLocation>
        <location evidence="1">Membrane</location>
        <topology evidence="1">Single-pass membrane protein</topology>
    </subcellularLocation>
</comment>
<dbReference type="PROSITE" id="PS52015">
    <property type="entry name" value="TONB_CTD"/>
    <property type="match status" value="1"/>
</dbReference>
<keyword evidence="4" id="KW-0472">Membrane</keyword>
<dbReference type="SUPFAM" id="SSF81901">
    <property type="entry name" value="HCP-like"/>
    <property type="match status" value="2"/>
</dbReference>
<gene>
    <name evidence="7" type="ORF">IV454_26220</name>
</gene>
<dbReference type="RefSeq" id="WP_206088555.1">
    <property type="nucleotide sequence ID" value="NZ_CP065053.1"/>
</dbReference>